<name>A0AAD6LGT7_9ROSI</name>
<evidence type="ECO:0000313" key="2">
    <source>
        <dbReference type="Proteomes" id="UP001164929"/>
    </source>
</evidence>
<accession>A0AAD6LGT7</accession>
<keyword evidence="2" id="KW-1185">Reference proteome</keyword>
<dbReference type="AlphaFoldDB" id="A0AAD6LGT7"/>
<proteinExistence type="predicted"/>
<evidence type="ECO:0000313" key="1">
    <source>
        <dbReference type="EMBL" id="KAJ6960345.1"/>
    </source>
</evidence>
<reference evidence="1" key="1">
    <citation type="journal article" date="2023" name="Mol. Ecol. Resour.">
        <title>Chromosome-level genome assembly of a triploid poplar Populus alba 'Berolinensis'.</title>
        <authorList>
            <person name="Chen S."/>
            <person name="Yu Y."/>
            <person name="Wang X."/>
            <person name="Wang S."/>
            <person name="Zhang T."/>
            <person name="Zhou Y."/>
            <person name="He R."/>
            <person name="Meng N."/>
            <person name="Wang Y."/>
            <person name="Liu W."/>
            <person name="Liu Z."/>
            <person name="Liu J."/>
            <person name="Guo Q."/>
            <person name="Huang H."/>
            <person name="Sederoff R.R."/>
            <person name="Wang G."/>
            <person name="Qu G."/>
            <person name="Chen S."/>
        </authorList>
    </citation>
    <scope>NUCLEOTIDE SEQUENCE</scope>
    <source>
        <strain evidence="1">SC-2020</strain>
    </source>
</reference>
<dbReference type="EMBL" id="JAQIZT010000017">
    <property type="protein sequence ID" value="KAJ6960345.1"/>
    <property type="molecule type" value="Genomic_DNA"/>
</dbReference>
<dbReference type="Proteomes" id="UP001164929">
    <property type="component" value="Chromosome 17"/>
</dbReference>
<protein>
    <submittedName>
        <fullName evidence="1">Uncharacterized protein</fullName>
    </submittedName>
</protein>
<sequence>MIIRKHPLEIVRTLQGTANSFCF</sequence>
<comment type="caution">
    <text evidence="1">The sequence shown here is derived from an EMBL/GenBank/DDBJ whole genome shotgun (WGS) entry which is preliminary data.</text>
</comment>
<gene>
    <name evidence="1" type="ORF">NC653_038391</name>
</gene>
<organism evidence="1 2">
    <name type="scientific">Populus alba x Populus x berolinensis</name>
    <dbReference type="NCBI Taxonomy" id="444605"/>
    <lineage>
        <taxon>Eukaryota</taxon>
        <taxon>Viridiplantae</taxon>
        <taxon>Streptophyta</taxon>
        <taxon>Embryophyta</taxon>
        <taxon>Tracheophyta</taxon>
        <taxon>Spermatophyta</taxon>
        <taxon>Magnoliopsida</taxon>
        <taxon>eudicotyledons</taxon>
        <taxon>Gunneridae</taxon>
        <taxon>Pentapetalae</taxon>
        <taxon>rosids</taxon>
        <taxon>fabids</taxon>
        <taxon>Malpighiales</taxon>
        <taxon>Salicaceae</taxon>
        <taxon>Saliceae</taxon>
        <taxon>Populus</taxon>
    </lineage>
</organism>